<feature type="transmembrane region" description="Helical" evidence="6">
    <location>
        <begin position="547"/>
        <end position="568"/>
    </location>
</feature>
<keyword evidence="9" id="KW-1185">Reference proteome</keyword>
<keyword evidence="2 6" id="KW-1003">Cell membrane</keyword>
<reference evidence="9" key="1">
    <citation type="journal article" date="2019" name="Int. J. Syst. Evol. Microbiol.">
        <title>The Global Catalogue of Microorganisms (GCM) 10K type strain sequencing project: providing services to taxonomists for standard genome sequencing and annotation.</title>
        <authorList>
            <consortium name="The Broad Institute Genomics Platform"/>
            <consortium name="The Broad Institute Genome Sequencing Center for Infectious Disease"/>
            <person name="Wu L."/>
            <person name="Ma J."/>
        </authorList>
    </citation>
    <scope>NUCLEOTIDE SEQUENCE [LARGE SCALE GENOMIC DNA]</scope>
    <source>
        <strain evidence="9">JCM 1417</strain>
    </source>
</reference>
<feature type="transmembrane region" description="Helical" evidence="6">
    <location>
        <begin position="204"/>
        <end position="224"/>
    </location>
</feature>
<evidence type="ECO:0000259" key="7">
    <source>
        <dbReference type="Pfam" id="PF02687"/>
    </source>
</evidence>
<dbReference type="PIRSF" id="PIRSF018968">
    <property type="entry name" value="ABC_permease_BceB"/>
    <property type="match status" value="1"/>
</dbReference>
<dbReference type="Pfam" id="PF02687">
    <property type="entry name" value="FtsX"/>
    <property type="match status" value="2"/>
</dbReference>
<feature type="transmembrane region" description="Helical" evidence="6">
    <location>
        <begin position="17"/>
        <end position="34"/>
    </location>
</feature>
<gene>
    <name evidence="8" type="ORF">GCM10008908_23030</name>
</gene>
<accession>A0ABP3W4M8</accession>
<dbReference type="Proteomes" id="UP001501047">
    <property type="component" value="Unassembled WGS sequence"/>
</dbReference>
<evidence type="ECO:0000256" key="4">
    <source>
        <dbReference type="ARBA" id="ARBA00022989"/>
    </source>
</evidence>
<evidence type="ECO:0000313" key="8">
    <source>
        <dbReference type="EMBL" id="GAA0773982.1"/>
    </source>
</evidence>
<feature type="transmembrane region" description="Helical" evidence="6">
    <location>
        <begin position="598"/>
        <end position="624"/>
    </location>
</feature>
<evidence type="ECO:0000313" key="9">
    <source>
        <dbReference type="Proteomes" id="UP001501047"/>
    </source>
</evidence>
<feature type="domain" description="ABC3 transporter permease C-terminal" evidence="7">
    <location>
        <begin position="64"/>
        <end position="179"/>
    </location>
</feature>
<name>A0ABP3W4M8_CLOSU</name>
<dbReference type="EMBL" id="BAAACI010000006">
    <property type="protein sequence ID" value="GAA0773982.1"/>
    <property type="molecule type" value="Genomic_DNA"/>
</dbReference>
<feature type="transmembrane region" description="Helical" evidence="6">
    <location>
        <begin position="289"/>
        <end position="312"/>
    </location>
</feature>
<keyword evidence="6" id="KW-0813">Transport</keyword>
<comment type="similarity">
    <text evidence="6">Belongs to the ABC-4 integral membrane protein family.</text>
</comment>
<dbReference type="RefSeq" id="WP_343826998.1">
    <property type="nucleotide sequence ID" value="NZ_BAAACI010000006.1"/>
</dbReference>
<dbReference type="PANTHER" id="PTHR46795">
    <property type="entry name" value="ABC TRANSPORTER PERMEASE-RELATED-RELATED"/>
    <property type="match status" value="1"/>
</dbReference>
<evidence type="ECO:0000256" key="5">
    <source>
        <dbReference type="ARBA" id="ARBA00023136"/>
    </source>
</evidence>
<sequence>MYSKIAINNVKKSFKDYTIYFLTLTFAVCIFYSFNSIESQKAMFEISKKEASFIDMLTTVISWVSVFVSVILGGLIVYANNFMIKRRKKELGVYMTLGMSKRKISSILVSESFFIGLMSLVAGLIFGIVLSQGLSLFTAKLFQVGMSEYKFVFSQNAAVKTIAYFGIMFLLIMIFNTFVISKYKLIDMINASKKSENIKIKNPIVSIIIFILGVGILITAYKFIIEVGLDITDSRFTISIILGILGTILFYYGLAGFILYVIKNSKNIYLKKLNIFVTRQISSKINTNFVSITVICLMLFITISILSTGLSFKNSLESSLKDTVPFDVSARIIKFEGGENKTIEQAIKESGFNFTDKEKYVVLQEYRLEESYGDILRGYGDGKGDKFLDNGYNNISALKISDYNKLRELNGQSSIDLKEDEVLITSNFSKLVPLVKSYMKKNKTLKINNINYNIKNQELITEAYESTGFANNFFTVILPDKALENLKPYDTILNGNFVGEDREKRESEIGEVFKNSRDENGSGKDFIILGYTKTDIYSMTKGATTTILYIGIYIGIVFLISSAAVLALQQLSEASESIDRYKSLRRIGASRKMINKTIFIQTLIYFAMPLVLAIIHSIVGISVANEFISLYGNAEIGASATITALLIIAIYGGYFYATYIGYKNVTNTPNL</sequence>
<evidence type="ECO:0000256" key="1">
    <source>
        <dbReference type="ARBA" id="ARBA00004651"/>
    </source>
</evidence>
<keyword evidence="4 6" id="KW-1133">Transmembrane helix</keyword>
<feature type="transmembrane region" description="Helical" evidence="6">
    <location>
        <begin position="60"/>
        <end position="83"/>
    </location>
</feature>
<proteinExistence type="inferred from homology"/>
<keyword evidence="3 6" id="KW-0812">Transmembrane</keyword>
<feature type="transmembrane region" description="Helical" evidence="6">
    <location>
        <begin position="162"/>
        <end position="183"/>
    </location>
</feature>
<evidence type="ECO:0000256" key="6">
    <source>
        <dbReference type="PIRNR" id="PIRNR018968"/>
    </source>
</evidence>
<dbReference type="InterPro" id="IPR052536">
    <property type="entry name" value="ABC-4_Integral_Memb_Prot"/>
</dbReference>
<organism evidence="8 9">
    <name type="scientific">Clostridium subterminale</name>
    <dbReference type="NCBI Taxonomy" id="1550"/>
    <lineage>
        <taxon>Bacteria</taxon>
        <taxon>Bacillati</taxon>
        <taxon>Bacillota</taxon>
        <taxon>Clostridia</taxon>
        <taxon>Eubacteriales</taxon>
        <taxon>Clostridiaceae</taxon>
        <taxon>Clostridium</taxon>
    </lineage>
</organism>
<keyword evidence="5 6" id="KW-0472">Membrane</keyword>
<feature type="transmembrane region" description="Helical" evidence="6">
    <location>
        <begin position="636"/>
        <end position="657"/>
    </location>
</feature>
<evidence type="ECO:0000256" key="2">
    <source>
        <dbReference type="ARBA" id="ARBA00022475"/>
    </source>
</evidence>
<comment type="caution">
    <text evidence="8">The sequence shown here is derived from an EMBL/GenBank/DDBJ whole genome shotgun (WGS) entry which is preliminary data.</text>
</comment>
<feature type="transmembrane region" description="Helical" evidence="6">
    <location>
        <begin position="104"/>
        <end position="130"/>
    </location>
</feature>
<feature type="domain" description="ABC3 transporter permease C-terminal" evidence="7">
    <location>
        <begin position="554"/>
        <end position="649"/>
    </location>
</feature>
<dbReference type="InterPro" id="IPR027022">
    <property type="entry name" value="ABC_permease_BceB-typ"/>
</dbReference>
<evidence type="ECO:0000256" key="3">
    <source>
        <dbReference type="ARBA" id="ARBA00022692"/>
    </source>
</evidence>
<dbReference type="InterPro" id="IPR003838">
    <property type="entry name" value="ABC3_permease_C"/>
</dbReference>
<dbReference type="PANTHER" id="PTHR46795:SF3">
    <property type="entry name" value="ABC TRANSPORTER PERMEASE"/>
    <property type="match status" value="1"/>
</dbReference>
<feature type="transmembrane region" description="Helical" evidence="6">
    <location>
        <begin position="236"/>
        <end position="262"/>
    </location>
</feature>
<comment type="subcellular location">
    <subcellularLocation>
        <location evidence="1 6">Cell membrane</location>
        <topology evidence="1 6">Multi-pass membrane protein</topology>
    </subcellularLocation>
</comment>
<protein>
    <submittedName>
        <fullName evidence="8">ABC transporter permease</fullName>
    </submittedName>
</protein>